<feature type="binding site" evidence="7">
    <location>
        <position position="1017"/>
    </location>
    <ligand>
        <name>Zn(2+)</name>
        <dbReference type="ChEBI" id="CHEBI:29105"/>
        <label>2</label>
    </ligand>
</feature>
<dbReference type="InterPro" id="IPR007081">
    <property type="entry name" value="RNA_pol_Rpb1_5"/>
</dbReference>
<feature type="binding site" evidence="7">
    <location>
        <position position="611"/>
    </location>
    <ligand>
        <name>Mg(2+)</name>
        <dbReference type="ChEBI" id="CHEBI:18420"/>
    </ligand>
</feature>
<dbReference type="InterPro" id="IPR000722">
    <property type="entry name" value="RNA_pol_asu"/>
</dbReference>
<feature type="domain" description="RNA polymerase N-terminal" evidence="10">
    <location>
        <begin position="384"/>
        <end position="663"/>
    </location>
</feature>
<proteinExistence type="inferred from homology"/>
<dbReference type="InterPro" id="IPR007066">
    <property type="entry name" value="RNA_pol_Rpb1_3"/>
</dbReference>
<feature type="binding site" evidence="7">
    <location>
        <position position="60"/>
    </location>
    <ligand>
        <name>Zn(2+)</name>
        <dbReference type="ChEBI" id="CHEBI:29105"/>
        <label>1</label>
    </ligand>
</feature>
<dbReference type="Proteomes" id="UP000177701">
    <property type="component" value="Unassembled WGS sequence"/>
</dbReference>
<comment type="caution">
    <text evidence="11">The sequence shown here is derived from an EMBL/GenBank/DDBJ whole genome shotgun (WGS) entry which is preliminary data.</text>
</comment>
<keyword evidence="1 7" id="KW-0240">DNA-directed RNA polymerase</keyword>
<accession>A0A1F5A755</accession>
<dbReference type="InterPro" id="IPR042102">
    <property type="entry name" value="RNA_pol_Rpb1_3_sf"/>
</dbReference>
<dbReference type="CDD" id="cd01609">
    <property type="entry name" value="RNAP_beta'_N"/>
    <property type="match status" value="1"/>
</dbReference>
<comment type="similarity">
    <text evidence="7 8">Belongs to the RNA polymerase beta' chain family.</text>
</comment>
<dbReference type="InterPro" id="IPR012754">
    <property type="entry name" value="DNA-dir_RpoC_beta_prime_bact"/>
</dbReference>
<dbReference type="GO" id="GO:0003677">
    <property type="term" value="F:DNA binding"/>
    <property type="evidence" value="ECO:0007669"/>
    <property type="project" value="UniProtKB-UniRule"/>
</dbReference>
<feature type="binding site" evidence="7">
    <location>
        <position position="1014"/>
    </location>
    <ligand>
        <name>Zn(2+)</name>
        <dbReference type="ChEBI" id="CHEBI:29105"/>
        <label>2</label>
    </ligand>
</feature>
<evidence type="ECO:0000256" key="4">
    <source>
        <dbReference type="ARBA" id="ARBA00022723"/>
    </source>
</evidence>
<protein>
    <recommendedName>
        <fullName evidence="7">DNA-directed RNA polymerase subunit beta'</fullName>
        <shortName evidence="7">RNAP subunit beta'</shortName>
        <ecNumber evidence="7">2.7.7.6</ecNumber>
    </recommendedName>
    <alternativeName>
        <fullName evidence="7">RNA polymerase subunit beta'</fullName>
    </alternativeName>
    <alternativeName>
        <fullName evidence="7">Transcriptase subunit beta'</fullName>
    </alternativeName>
</protein>
<reference evidence="11 12" key="1">
    <citation type="journal article" date="2016" name="Nat. Commun.">
        <title>Thousands of microbial genomes shed light on interconnected biogeochemical processes in an aquifer system.</title>
        <authorList>
            <person name="Anantharaman K."/>
            <person name="Brown C.T."/>
            <person name="Hug L.A."/>
            <person name="Sharon I."/>
            <person name="Castelle C.J."/>
            <person name="Probst A.J."/>
            <person name="Thomas B.C."/>
            <person name="Singh A."/>
            <person name="Wilkins M.J."/>
            <person name="Karaoz U."/>
            <person name="Brodie E.L."/>
            <person name="Williams K.H."/>
            <person name="Hubbard S.S."/>
            <person name="Banfield J.F."/>
        </authorList>
    </citation>
    <scope>NUCLEOTIDE SEQUENCE [LARGE SCALE GENOMIC DNA]</scope>
</reference>
<dbReference type="GO" id="GO:0000428">
    <property type="term" value="C:DNA-directed RNA polymerase complex"/>
    <property type="evidence" value="ECO:0007669"/>
    <property type="project" value="UniProtKB-KW"/>
</dbReference>
<feature type="binding site" evidence="7">
    <location>
        <position position="75"/>
    </location>
    <ligand>
        <name>Zn(2+)</name>
        <dbReference type="ChEBI" id="CHEBI:29105"/>
        <label>1</label>
    </ligand>
</feature>
<dbReference type="STRING" id="1797291.A2V47_04855"/>
<name>A0A1F5A755_9BACT</name>
<dbReference type="Gene3D" id="1.10.40.90">
    <property type="match status" value="1"/>
</dbReference>
<dbReference type="Gene3D" id="1.10.132.30">
    <property type="match status" value="1"/>
</dbReference>
<dbReference type="NCBIfam" id="TIGR02386">
    <property type="entry name" value="rpoC_TIGR"/>
    <property type="match status" value="1"/>
</dbReference>
<dbReference type="GO" id="GO:0008270">
    <property type="term" value="F:zinc ion binding"/>
    <property type="evidence" value="ECO:0007669"/>
    <property type="project" value="UniProtKB-UniRule"/>
</dbReference>
<feature type="binding site" evidence="7">
    <location>
        <position position="609"/>
    </location>
    <ligand>
        <name>Mg(2+)</name>
        <dbReference type="ChEBI" id="CHEBI:18420"/>
    </ligand>
</feature>
<dbReference type="Pfam" id="PF00623">
    <property type="entry name" value="RNA_pol_Rpb1_2"/>
    <property type="match status" value="1"/>
</dbReference>
<feature type="binding site" evidence="7">
    <location>
        <position position="78"/>
    </location>
    <ligand>
        <name>Zn(2+)</name>
        <dbReference type="ChEBI" id="CHEBI:29105"/>
        <label>1</label>
    </ligand>
</feature>
<dbReference type="SMART" id="SM00663">
    <property type="entry name" value="RPOLA_N"/>
    <property type="match status" value="1"/>
</dbReference>
<dbReference type="Gene3D" id="1.10.1790.20">
    <property type="match status" value="1"/>
</dbReference>
<dbReference type="InterPro" id="IPR038120">
    <property type="entry name" value="Rpb1_funnel_sf"/>
</dbReference>
<keyword evidence="7" id="KW-0862">Zinc</keyword>
<dbReference type="PANTHER" id="PTHR19376:SF54">
    <property type="entry name" value="DNA-DIRECTED RNA POLYMERASE SUBUNIT BETA"/>
    <property type="match status" value="1"/>
</dbReference>
<dbReference type="Pfam" id="PF05000">
    <property type="entry name" value="RNA_pol_Rpb1_4"/>
    <property type="match status" value="1"/>
</dbReference>
<comment type="catalytic activity">
    <reaction evidence="6 7 8">
        <text>RNA(n) + a ribonucleoside 5'-triphosphate = RNA(n+1) + diphosphate</text>
        <dbReference type="Rhea" id="RHEA:21248"/>
        <dbReference type="Rhea" id="RHEA-COMP:14527"/>
        <dbReference type="Rhea" id="RHEA-COMP:17342"/>
        <dbReference type="ChEBI" id="CHEBI:33019"/>
        <dbReference type="ChEBI" id="CHEBI:61557"/>
        <dbReference type="ChEBI" id="CHEBI:140395"/>
        <dbReference type="EC" id="2.7.7.6"/>
    </reaction>
</comment>
<feature type="binding site" evidence="7">
    <location>
        <position position="1007"/>
    </location>
    <ligand>
        <name>Zn(2+)</name>
        <dbReference type="ChEBI" id="CHEBI:29105"/>
        <label>2</label>
    </ligand>
</feature>
<evidence type="ECO:0000313" key="11">
    <source>
        <dbReference type="EMBL" id="OGD14413.1"/>
    </source>
</evidence>
<feature type="binding site" evidence="7">
    <location>
        <position position="62"/>
    </location>
    <ligand>
        <name>Zn(2+)</name>
        <dbReference type="ChEBI" id="CHEBI:29105"/>
        <label>1</label>
    </ligand>
</feature>
<evidence type="ECO:0000313" key="12">
    <source>
        <dbReference type="Proteomes" id="UP000177701"/>
    </source>
</evidence>
<gene>
    <name evidence="7" type="primary">rpoC</name>
    <name evidence="11" type="ORF">A2V47_04855</name>
</gene>
<evidence type="ECO:0000256" key="6">
    <source>
        <dbReference type="ARBA" id="ARBA00048552"/>
    </source>
</evidence>
<dbReference type="Pfam" id="PF04998">
    <property type="entry name" value="RNA_pol_Rpb1_5"/>
    <property type="match status" value="1"/>
</dbReference>
<dbReference type="Gene3D" id="2.40.50.100">
    <property type="match status" value="1"/>
</dbReference>
<dbReference type="InterPro" id="IPR007083">
    <property type="entry name" value="RNA_pol_Rpb1_4"/>
</dbReference>
<keyword evidence="7" id="KW-0460">Magnesium</keyword>
<feature type="binding site" evidence="7">
    <location>
        <position position="613"/>
    </location>
    <ligand>
        <name>Mg(2+)</name>
        <dbReference type="ChEBI" id="CHEBI:18420"/>
    </ligand>
</feature>
<dbReference type="Pfam" id="PF04983">
    <property type="entry name" value="RNA_pol_Rpb1_3"/>
    <property type="match status" value="1"/>
</dbReference>
<dbReference type="PANTHER" id="PTHR19376">
    <property type="entry name" value="DNA-DIRECTED RNA POLYMERASE"/>
    <property type="match status" value="1"/>
</dbReference>
<evidence type="ECO:0000259" key="10">
    <source>
        <dbReference type="SMART" id="SM00663"/>
    </source>
</evidence>
<keyword evidence="5 7" id="KW-0804">Transcription</keyword>
<dbReference type="Gene3D" id="2.40.40.20">
    <property type="match status" value="1"/>
</dbReference>
<evidence type="ECO:0000256" key="8">
    <source>
        <dbReference type="RuleBase" id="RU004279"/>
    </source>
</evidence>
<feature type="region of interest" description="Disordered" evidence="9">
    <location>
        <begin position="1656"/>
        <end position="1693"/>
    </location>
</feature>
<dbReference type="GO" id="GO:0000287">
    <property type="term" value="F:magnesium ion binding"/>
    <property type="evidence" value="ECO:0007669"/>
    <property type="project" value="UniProtKB-UniRule"/>
</dbReference>
<dbReference type="GO" id="GO:0003899">
    <property type="term" value="F:DNA-directed RNA polymerase activity"/>
    <property type="evidence" value="ECO:0007669"/>
    <property type="project" value="UniProtKB-UniRule"/>
</dbReference>
<comment type="function">
    <text evidence="7 8">DNA-dependent RNA polymerase catalyzes the transcription of DNA into RNA using the four ribonucleoside triphosphates as substrates.</text>
</comment>
<sequence length="1693" mass="191147">MTILRSFNSIKIGLTSPEQVKKWSNGEVKKPETINYRTLKPEKDGLFCERIFGPVKDWECSCGKYKRIRYKGVICDRCGVEVTKSITRRERMGHIKLASPVSHVWYFKAIPSPLSLLLDISPRNLEKILYYAPDRRREQLFEVIEKGGTDLEKGDIILESECHIHKKYNEKFNTEPVYSINKVKIFSHKIGEVISEKEDQDLQKKFGKIFYQKELLFPVSKEEEFEGEKEKEEFEEGIKEVKEVKEEEVENKETQYRIIKIDGLISETNLKRLVEEKNLSSRAKLTTQNIEESCYIVIHPGNTSHKRGEIILEIEKILLSNYDPEFKAGIGAEAIKELLKEVTLDKLTLELREELKKTSGQKTKKIIKRLQVVEAFRKSNCKPEWMILEIIPVIPPDLRPMVQLEGGRFATSDLNDLYRRVINRNNRLKRLLELGAPEIIIKNEKRMLQEAVDALIDNGRRGRAVLGSGNRPLKSLSDMLKGKKGRFRQNLLGKRVDYSGRSVIVVGPNLKFYQCGLPKKMALELFKPYVMRELVAQDLAHNIKTAKKIVEKGKPEVWSILKDIVEDRPILLNRAPTLHRLGIQAFKPVLVEGNAIQIHPLVCAAFNADFDGDQMAVHVPLSPEAQAEAEVLMLSSNNILSPANGLPIALPSQDIILGCYYLTMRESGQKGEGRIFGNYNEVIRVYEDGFIGLHAKIKCRIDNTLKGTTAGRIIFNEIFPDDMDFINLTINKKSLEKIISFIFRKYGKEITVDILDKIKKLGFNFATSSGISIGIADLEIPSQKNEILEVAEKEVDKIQEQYNYGLIMDDEREQKIVNAWTKAADDVVDAILKNLSKSHPLYIMADSGARGSKRQIGQLAGMRGLMADPSGKIIEFPIRSNFRDGLSVLEYFISTHGARKGLADTALRTSKSGYLTRRLVDVAQDAIIREEDCGTSDGIIIRAFQEEGNVIETLEERLVGRITQEEVIDSKTGEVLVGLGEEIDEKGAKKISETGIEEVKVRSVLTCRAEHGICVKCYGKDMASGKLVNIGEAVGVIAAQSIGEPGTQLTLRTFHTGGVKITGEDITLGLPRVEQLFEVRKPKKQAVISEINGIVEEIITENNYKKQVVVNPETSKENKDAIEEKKKIYNIPTDLRLIVEKGQKIKAGERLTVGFIDPHDILKIQGIKAVQEYLLKEIQAVYRSQGVRISDKHIETIIRQIARLNMIYVRSARDSELLSGELVYVSDFEKANKKVVEKNEEISKKNRKLLENKKTIFSLVNVKTGEVIVKEGEVITNKVIPKIETSDFTTLIVEGQENKQFTIVKGENSFIERITGNILVGEIKDNIQEDKTETDNLSDSKIKFNKVISKEMGVEIANSDIIIISCATPDIYEKIKDRIIAADIINPEDSQVLVSANKQLTSREVDKIIKTKVDRIKVWKEIKEISVRDGLIKSIKDEIIGQPIGEDIKDPVSGNIIAAKDQIISKNLIKKILLYKLSELPLEDGRYFSLEGRTLEFLYDNAVGKIAALDILDPETGEVIISGGKKITRDHATEICIRHLDLIKVRANNKTACINIIENVGFIRRKKFVAVGMPIIQGITQASLSADSFLSAASFQRTTHVLTNASIKGKVDKLYGLKENVIIGNIIPAGTGLNKYARIEVDYSHEEEEKVEEIFKEAEGEQREKKIDIFREEDEDSIEEMSDHTTDQEQEFN</sequence>
<evidence type="ECO:0000256" key="2">
    <source>
        <dbReference type="ARBA" id="ARBA00022679"/>
    </source>
</evidence>
<comment type="subunit">
    <text evidence="7">The RNAP catalytic core consists of 2 alpha, 1 beta, 1 beta' and 1 omega subunit. When a sigma factor is associated with the core the holoenzyme is formed, which can initiate transcription.</text>
</comment>
<dbReference type="InterPro" id="IPR007080">
    <property type="entry name" value="RNA_pol_Rpb1_1"/>
</dbReference>
<feature type="compositionally biased region" description="Basic and acidic residues" evidence="9">
    <location>
        <begin position="1656"/>
        <end position="1670"/>
    </location>
</feature>
<dbReference type="Gene3D" id="1.10.274.100">
    <property type="entry name" value="RNA polymerase Rpb1, domain 3"/>
    <property type="match status" value="2"/>
</dbReference>
<dbReference type="Gene3D" id="4.10.860.120">
    <property type="entry name" value="RNA polymerase II, clamp domain"/>
    <property type="match status" value="1"/>
</dbReference>
<keyword evidence="4 7" id="KW-0479">Metal-binding</keyword>
<dbReference type="Pfam" id="PF04997">
    <property type="entry name" value="RNA_pol_Rpb1_1"/>
    <property type="match status" value="1"/>
</dbReference>
<dbReference type="InterPro" id="IPR006592">
    <property type="entry name" value="RNA_pol_N"/>
</dbReference>
<comment type="cofactor">
    <cofactor evidence="7">
        <name>Mg(2+)</name>
        <dbReference type="ChEBI" id="CHEBI:18420"/>
    </cofactor>
    <text evidence="7">Binds 1 Mg(2+) ion per subunit.</text>
</comment>
<dbReference type="HAMAP" id="MF_01322">
    <property type="entry name" value="RNApol_bact_RpoC"/>
    <property type="match status" value="1"/>
</dbReference>
<dbReference type="CDD" id="cd02655">
    <property type="entry name" value="RNAP_beta'_C"/>
    <property type="match status" value="1"/>
</dbReference>
<keyword evidence="3 7" id="KW-0548">Nucleotidyltransferase</keyword>
<evidence type="ECO:0000256" key="5">
    <source>
        <dbReference type="ARBA" id="ARBA00023163"/>
    </source>
</evidence>
<evidence type="ECO:0000256" key="3">
    <source>
        <dbReference type="ARBA" id="ARBA00022695"/>
    </source>
</evidence>
<evidence type="ECO:0000256" key="9">
    <source>
        <dbReference type="SAM" id="MobiDB-lite"/>
    </source>
</evidence>
<dbReference type="EMBL" id="MEYH01000085">
    <property type="protein sequence ID" value="OGD14413.1"/>
    <property type="molecule type" value="Genomic_DNA"/>
</dbReference>
<feature type="binding site" evidence="7">
    <location>
        <position position="933"/>
    </location>
    <ligand>
        <name>Zn(2+)</name>
        <dbReference type="ChEBI" id="CHEBI:29105"/>
        <label>2</label>
    </ligand>
</feature>
<dbReference type="GO" id="GO:0006351">
    <property type="term" value="P:DNA-templated transcription"/>
    <property type="evidence" value="ECO:0007669"/>
    <property type="project" value="UniProtKB-UniRule"/>
</dbReference>
<evidence type="ECO:0000256" key="7">
    <source>
        <dbReference type="HAMAP-Rule" id="MF_01322"/>
    </source>
</evidence>
<comment type="cofactor">
    <cofactor evidence="7">
        <name>Zn(2+)</name>
        <dbReference type="ChEBI" id="CHEBI:29105"/>
    </cofactor>
    <text evidence="7">Binds 2 Zn(2+) ions per subunit.</text>
</comment>
<dbReference type="SUPFAM" id="SSF64484">
    <property type="entry name" value="beta and beta-prime subunits of DNA dependent RNA-polymerase"/>
    <property type="match status" value="2"/>
</dbReference>
<dbReference type="InterPro" id="IPR044893">
    <property type="entry name" value="RNA_pol_Rpb1_clamp_domain"/>
</dbReference>
<dbReference type="Gene3D" id="1.10.150.390">
    <property type="match status" value="1"/>
</dbReference>
<evidence type="ECO:0000256" key="1">
    <source>
        <dbReference type="ARBA" id="ARBA00022478"/>
    </source>
</evidence>
<feature type="compositionally biased region" description="Acidic residues" evidence="9">
    <location>
        <begin position="1671"/>
        <end position="1680"/>
    </location>
</feature>
<dbReference type="InterPro" id="IPR045867">
    <property type="entry name" value="DNA-dir_RpoC_beta_prime"/>
</dbReference>
<organism evidence="11 12">
    <name type="scientific">Candidatus Sediminicultor quintus</name>
    <dbReference type="NCBI Taxonomy" id="1797291"/>
    <lineage>
        <taxon>Bacteria</taxon>
        <taxon>Pseudomonadati</taxon>
        <taxon>Atribacterota</taxon>
        <taxon>Candidatus Phoenicimicrobiia</taxon>
        <taxon>Candidatus Pheonicimicrobiales</taxon>
        <taxon>Candidatus Phoenicimicrobiaceae</taxon>
        <taxon>Candidatus Sediminicultor</taxon>
    </lineage>
</organism>
<dbReference type="EC" id="2.7.7.6" evidence="7"/>
<keyword evidence="2 7" id="KW-0808">Transferase</keyword>